<sequence>MAENLNSFYCRFDQHNLTLEREELTSDLITMSLTTANLDLQPVNVEHVLKRINPNKAPGPDRICGHLLKVCHSQLSGVLCKLFNFSLSAHLIPAIWKSSLICSVPKKSNPTCDNDYRPVALTSLVMKSFERLVLSQLQKETKELVIDFHHEQSTISALTINGQTIERVKGYKYLGTTIDHKLTFKPNSETIFSKYQQRLFFLRKLCKLQRHCPTSLCCQVHDTASLSPGAM</sequence>
<dbReference type="EMBL" id="JAINUG010000007">
    <property type="protein sequence ID" value="KAJ8416224.1"/>
    <property type="molecule type" value="Genomic_DNA"/>
</dbReference>
<evidence type="ECO:0000313" key="1">
    <source>
        <dbReference type="EMBL" id="KAJ8416224.1"/>
    </source>
</evidence>
<dbReference type="AlphaFoldDB" id="A0AAD7T877"/>
<dbReference type="PANTHER" id="PTHR47510">
    <property type="entry name" value="REVERSE TRANSCRIPTASE DOMAIN-CONTAINING PROTEIN"/>
    <property type="match status" value="1"/>
</dbReference>
<proteinExistence type="predicted"/>
<protein>
    <recommendedName>
        <fullName evidence="3">Reverse transcriptase</fullName>
    </recommendedName>
</protein>
<accession>A0AAD7T877</accession>
<organism evidence="1 2">
    <name type="scientific">Aldrovandia affinis</name>
    <dbReference type="NCBI Taxonomy" id="143900"/>
    <lineage>
        <taxon>Eukaryota</taxon>
        <taxon>Metazoa</taxon>
        <taxon>Chordata</taxon>
        <taxon>Craniata</taxon>
        <taxon>Vertebrata</taxon>
        <taxon>Euteleostomi</taxon>
        <taxon>Actinopterygii</taxon>
        <taxon>Neopterygii</taxon>
        <taxon>Teleostei</taxon>
        <taxon>Notacanthiformes</taxon>
        <taxon>Halosauridae</taxon>
        <taxon>Aldrovandia</taxon>
    </lineage>
</organism>
<keyword evidence="2" id="KW-1185">Reference proteome</keyword>
<gene>
    <name evidence="1" type="ORF">AAFF_G00382460</name>
</gene>
<evidence type="ECO:0008006" key="3">
    <source>
        <dbReference type="Google" id="ProtNLM"/>
    </source>
</evidence>
<dbReference type="Proteomes" id="UP001221898">
    <property type="component" value="Unassembled WGS sequence"/>
</dbReference>
<evidence type="ECO:0000313" key="2">
    <source>
        <dbReference type="Proteomes" id="UP001221898"/>
    </source>
</evidence>
<dbReference type="PANTHER" id="PTHR47510:SF3">
    <property type="entry name" value="ENDO_EXONUCLEASE_PHOSPHATASE DOMAIN-CONTAINING PROTEIN"/>
    <property type="match status" value="1"/>
</dbReference>
<name>A0AAD7T877_9TELE</name>
<comment type="caution">
    <text evidence="1">The sequence shown here is derived from an EMBL/GenBank/DDBJ whole genome shotgun (WGS) entry which is preliminary data.</text>
</comment>
<reference evidence="1" key="1">
    <citation type="journal article" date="2023" name="Science">
        <title>Genome structures resolve the early diversification of teleost fishes.</title>
        <authorList>
            <person name="Parey E."/>
            <person name="Louis A."/>
            <person name="Montfort J."/>
            <person name="Bouchez O."/>
            <person name="Roques C."/>
            <person name="Iampietro C."/>
            <person name="Lluch J."/>
            <person name="Castinel A."/>
            <person name="Donnadieu C."/>
            <person name="Desvignes T."/>
            <person name="Floi Bucao C."/>
            <person name="Jouanno E."/>
            <person name="Wen M."/>
            <person name="Mejri S."/>
            <person name="Dirks R."/>
            <person name="Jansen H."/>
            <person name="Henkel C."/>
            <person name="Chen W.J."/>
            <person name="Zahm M."/>
            <person name="Cabau C."/>
            <person name="Klopp C."/>
            <person name="Thompson A.W."/>
            <person name="Robinson-Rechavi M."/>
            <person name="Braasch I."/>
            <person name="Lecointre G."/>
            <person name="Bobe J."/>
            <person name="Postlethwait J.H."/>
            <person name="Berthelot C."/>
            <person name="Roest Crollius H."/>
            <person name="Guiguen Y."/>
        </authorList>
    </citation>
    <scope>NUCLEOTIDE SEQUENCE</scope>
    <source>
        <strain evidence="1">NC1722</strain>
    </source>
</reference>